<protein>
    <submittedName>
        <fullName evidence="2">Uncharacterized protein</fullName>
    </submittedName>
</protein>
<feature type="transmembrane region" description="Helical" evidence="1">
    <location>
        <begin position="51"/>
        <end position="71"/>
    </location>
</feature>
<dbReference type="EMBL" id="KN839847">
    <property type="protein sequence ID" value="KIJ64330.1"/>
    <property type="molecule type" value="Genomic_DNA"/>
</dbReference>
<dbReference type="OrthoDB" id="1523883at2759"/>
<gene>
    <name evidence="2" type="ORF">HYDPIDRAFT_188050</name>
</gene>
<keyword evidence="1" id="KW-0812">Transmembrane</keyword>
<dbReference type="Proteomes" id="UP000053820">
    <property type="component" value="Unassembled WGS sequence"/>
</dbReference>
<dbReference type="HOGENOM" id="CLU_092535_2_0_1"/>
<organism evidence="2 3">
    <name type="scientific">Hydnomerulius pinastri MD-312</name>
    <dbReference type="NCBI Taxonomy" id="994086"/>
    <lineage>
        <taxon>Eukaryota</taxon>
        <taxon>Fungi</taxon>
        <taxon>Dikarya</taxon>
        <taxon>Basidiomycota</taxon>
        <taxon>Agaricomycotina</taxon>
        <taxon>Agaricomycetes</taxon>
        <taxon>Agaricomycetidae</taxon>
        <taxon>Boletales</taxon>
        <taxon>Boletales incertae sedis</taxon>
        <taxon>Leucogyrophana</taxon>
    </lineage>
</organism>
<reference evidence="2 3" key="1">
    <citation type="submission" date="2014-04" db="EMBL/GenBank/DDBJ databases">
        <title>Evolutionary Origins and Diversification of the Mycorrhizal Mutualists.</title>
        <authorList>
            <consortium name="DOE Joint Genome Institute"/>
            <consortium name="Mycorrhizal Genomics Consortium"/>
            <person name="Kohler A."/>
            <person name="Kuo A."/>
            <person name="Nagy L.G."/>
            <person name="Floudas D."/>
            <person name="Copeland A."/>
            <person name="Barry K.W."/>
            <person name="Cichocki N."/>
            <person name="Veneault-Fourrey C."/>
            <person name="LaButti K."/>
            <person name="Lindquist E.A."/>
            <person name="Lipzen A."/>
            <person name="Lundell T."/>
            <person name="Morin E."/>
            <person name="Murat C."/>
            <person name="Riley R."/>
            <person name="Ohm R."/>
            <person name="Sun H."/>
            <person name="Tunlid A."/>
            <person name="Henrissat B."/>
            <person name="Grigoriev I.V."/>
            <person name="Hibbett D.S."/>
            <person name="Martin F."/>
        </authorList>
    </citation>
    <scope>NUCLEOTIDE SEQUENCE [LARGE SCALE GENOMIC DNA]</scope>
    <source>
        <strain evidence="2 3">MD-312</strain>
    </source>
</reference>
<keyword evidence="1" id="KW-1133">Transmembrane helix</keyword>
<keyword evidence="3" id="KW-1185">Reference proteome</keyword>
<evidence type="ECO:0000256" key="1">
    <source>
        <dbReference type="SAM" id="Phobius"/>
    </source>
</evidence>
<sequence>MSLREQMQLGLIRLVPVLSSTASVTFAISEYQTLIPWLNQDLPPNHLSVWFSRWFKLGGMGVLAFGVASTWGGYAGMRGTVGGASALYKYGTYFALGHFAFAPPISQCIKRLVYGPTDAKKELKLWLKIHTVRTLMADIPAMLCFIGAFLHTV</sequence>
<proteinExistence type="predicted"/>
<evidence type="ECO:0000313" key="3">
    <source>
        <dbReference type="Proteomes" id="UP000053820"/>
    </source>
</evidence>
<name>A0A0C9W0M6_9AGAM</name>
<dbReference type="AlphaFoldDB" id="A0A0C9W0M6"/>
<keyword evidence="1" id="KW-0472">Membrane</keyword>
<evidence type="ECO:0000313" key="2">
    <source>
        <dbReference type="EMBL" id="KIJ64330.1"/>
    </source>
</evidence>
<accession>A0A0C9W0M6</accession>
<feature type="transmembrane region" description="Helical" evidence="1">
    <location>
        <begin position="130"/>
        <end position="150"/>
    </location>
</feature>